<dbReference type="InterPro" id="IPR006674">
    <property type="entry name" value="HD_domain"/>
</dbReference>
<evidence type="ECO:0000256" key="1">
    <source>
        <dbReference type="ARBA" id="ARBA00022741"/>
    </source>
</evidence>
<dbReference type="NCBIfam" id="TIGR00277">
    <property type="entry name" value="HDIG"/>
    <property type="match status" value="1"/>
</dbReference>
<dbReference type="GO" id="GO:0004810">
    <property type="term" value="F:CCA tRNA nucleotidyltransferase activity"/>
    <property type="evidence" value="ECO:0007669"/>
    <property type="project" value="UniProtKB-EC"/>
</dbReference>
<dbReference type="EC" id="2.7.7.72" evidence="3"/>
<dbReference type="GO" id="GO:0000166">
    <property type="term" value="F:nucleotide binding"/>
    <property type="evidence" value="ECO:0007669"/>
    <property type="project" value="UniProtKB-KW"/>
</dbReference>
<dbReference type="PANTHER" id="PTHR47545:SF2">
    <property type="entry name" value="CC-ADDING TRNA NUCLEOTIDYLTRANSFERASE"/>
    <property type="match status" value="1"/>
</dbReference>
<feature type="domain" description="HD" evidence="2">
    <location>
        <begin position="70"/>
        <end position="157"/>
    </location>
</feature>
<dbReference type="SUPFAM" id="SSF109604">
    <property type="entry name" value="HD-domain/PDEase-like"/>
    <property type="match status" value="1"/>
</dbReference>
<dbReference type="RefSeq" id="WP_242863846.1">
    <property type="nucleotide sequence ID" value="NZ_LTBA01000001.1"/>
</dbReference>
<dbReference type="Gene3D" id="1.10.3090.10">
    <property type="entry name" value="cca-adding enzyme, domain 2"/>
    <property type="match status" value="1"/>
</dbReference>
<dbReference type="Pfam" id="PF01966">
    <property type="entry name" value="HD"/>
    <property type="match status" value="1"/>
</dbReference>
<proteinExistence type="predicted"/>
<evidence type="ECO:0000313" key="4">
    <source>
        <dbReference type="Proteomes" id="UP000075531"/>
    </source>
</evidence>
<dbReference type="PANTHER" id="PTHR47545">
    <property type="entry name" value="MULTIFUNCTIONAL CCA PROTEIN"/>
    <property type="match status" value="1"/>
</dbReference>
<dbReference type="InterPro" id="IPR050124">
    <property type="entry name" value="tRNA_CCA-adding_enzyme"/>
</dbReference>
<dbReference type="EMBL" id="LTBA01000001">
    <property type="protein sequence ID" value="KYH36005.1"/>
    <property type="molecule type" value="Genomic_DNA"/>
</dbReference>
<protein>
    <submittedName>
        <fullName evidence="3">Multifunctional CCA protein</fullName>
        <ecNumber evidence="3">2.7.7.72</ecNumber>
    </submittedName>
</protein>
<evidence type="ECO:0000259" key="2">
    <source>
        <dbReference type="Pfam" id="PF01966"/>
    </source>
</evidence>
<dbReference type="CDD" id="cd00077">
    <property type="entry name" value="HDc"/>
    <property type="match status" value="1"/>
</dbReference>
<reference evidence="3 4" key="1">
    <citation type="submission" date="2016-02" db="EMBL/GenBank/DDBJ databases">
        <title>Genome sequence of Clostridium tepidiprofundi DSM 19306.</title>
        <authorList>
            <person name="Poehlein A."/>
            <person name="Daniel R."/>
        </authorList>
    </citation>
    <scope>NUCLEOTIDE SEQUENCE [LARGE SCALE GENOMIC DNA]</scope>
    <source>
        <strain evidence="3 4">DSM 19306</strain>
    </source>
</reference>
<dbReference type="InterPro" id="IPR006675">
    <property type="entry name" value="HDIG_dom"/>
</dbReference>
<evidence type="ECO:0000313" key="3">
    <source>
        <dbReference type="EMBL" id="KYH36005.1"/>
    </source>
</evidence>
<sequence length="216" mass="25410">MKILGDDKYMNKHLNIFKEFDKHLLNDEKPSKYFNEIKKTGIFYNVYPFTFLGDLIGVPQSLQHHPEGDVWNHTMLVVDYAAKKKQISKEPRTLMWAALLHDLGKARTTRLRKGKITSYNHDKVGKELVLNFLEYFDEDKNFIKKVSALVRWHMQSLFVVKNMPYAEIENMLKDVEPREIALLTECDRLGRGGLTEEKINSEKKSIDLFLYKITKR</sequence>
<dbReference type="InterPro" id="IPR003607">
    <property type="entry name" value="HD/PDEase_dom"/>
</dbReference>
<organism evidence="3 4">
    <name type="scientific">Clostridium tepidiprofundi DSM 19306</name>
    <dbReference type="NCBI Taxonomy" id="1121338"/>
    <lineage>
        <taxon>Bacteria</taxon>
        <taxon>Bacillati</taxon>
        <taxon>Bacillota</taxon>
        <taxon>Clostridia</taxon>
        <taxon>Eubacteriales</taxon>
        <taxon>Clostridiaceae</taxon>
        <taxon>Clostridium</taxon>
    </lineage>
</organism>
<dbReference type="Proteomes" id="UP000075531">
    <property type="component" value="Unassembled WGS sequence"/>
</dbReference>
<keyword evidence="3" id="KW-0808">Transferase</keyword>
<name>A0A151B7V6_9CLOT</name>
<dbReference type="AlphaFoldDB" id="A0A151B7V6"/>
<dbReference type="PATRIC" id="fig|1121338.3.peg.404"/>
<comment type="caution">
    <text evidence="3">The sequence shown here is derived from an EMBL/GenBank/DDBJ whole genome shotgun (WGS) entry which is preliminary data.</text>
</comment>
<keyword evidence="3" id="KW-0548">Nucleotidyltransferase</keyword>
<accession>A0A151B7V6</accession>
<keyword evidence="4" id="KW-1185">Reference proteome</keyword>
<gene>
    <name evidence="3" type="primary">cca_1</name>
    <name evidence="3" type="ORF">CLTEP_03990</name>
</gene>
<dbReference type="STRING" id="1121338.CLTEP_03990"/>
<keyword evidence="1" id="KW-0547">Nucleotide-binding</keyword>